<dbReference type="SUPFAM" id="SSF53335">
    <property type="entry name" value="S-adenosyl-L-methionine-dependent methyltransferases"/>
    <property type="match status" value="1"/>
</dbReference>
<dbReference type="GO" id="GO:0009007">
    <property type="term" value="F:site-specific DNA-methyltransferase (adenine-specific) activity"/>
    <property type="evidence" value="ECO:0007669"/>
    <property type="project" value="UniProtKB-EC"/>
</dbReference>
<sequence length="303" mass="34269">MPKKLLPRNEPLSPLRYPGGKARLAAYISGVIEENYLNGCTFYEPFAGGASVSLELLRLGFISSAVLIERDPLVYAFWWCVFNITDDLCAAVEACPVTMETWTQLQPTREVAYPADGRFTILQLGVAGLFYNRTNFSGILGAGPIGGEAQTSRYKIDCRFNKEKIVRQIRSVARFADRVRIYCDDAISFMRTNAEEIATGFAFVYVDPPYYQQGPKLYRHHYTDADHVALAQFLQTQGYPWLLSYDDHPRIRELYDGNTVQPIYLDYNVKSSRTARELAISNLMIPVPVYEGMPELLGIEVEA</sequence>
<dbReference type="InterPro" id="IPR012263">
    <property type="entry name" value="M_m6A_EcoRV"/>
</dbReference>
<dbReference type="RefSeq" id="WP_114177738.1">
    <property type="nucleotide sequence ID" value="NZ_CP024902.1"/>
</dbReference>
<dbReference type="AlphaFoldDB" id="A0A2Z5MVS4"/>
<evidence type="ECO:0000313" key="4">
    <source>
        <dbReference type="EMBL" id="AXF21379.1"/>
    </source>
</evidence>
<dbReference type="InterPro" id="IPR029063">
    <property type="entry name" value="SAM-dependent_MTases_sf"/>
</dbReference>
<dbReference type="GO" id="GO:1904047">
    <property type="term" value="F:S-adenosyl-L-methionine binding"/>
    <property type="evidence" value="ECO:0007669"/>
    <property type="project" value="TreeGrafter"/>
</dbReference>
<evidence type="ECO:0000256" key="1">
    <source>
        <dbReference type="ARBA" id="ARBA00022603"/>
    </source>
</evidence>
<dbReference type="Gene3D" id="3.40.50.150">
    <property type="entry name" value="Vaccinia Virus protein VP39"/>
    <property type="match status" value="2"/>
</dbReference>
<keyword evidence="1 4" id="KW-0489">Methyltransferase</keyword>
<evidence type="ECO:0000256" key="3">
    <source>
        <dbReference type="ARBA" id="ARBA00022691"/>
    </source>
</evidence>
<dbReference type="PANTHER" id="PTHR30481:SF2">
    <property type="entry name" value="SITE-SPECIFIC DNA-METHYLTRANSFERASE (ADENINE-SPECIFIC)"/>
    <property type="match status" value="1"/>
</dbReference>
<proteinExistence type="predicted"/>
<dbReference type="GO" id="GO:0032259">
    <property type="term" value="P:methylation"/>
    <property type="evidence" value="ECO:0007669"/>
    <property type="project" value="UniProtKB-KW"/>
</dbReference>
<name>A0A2Z5MVS4_BURPY</name>
<dbReference type="Pfam" id="PF02086">
    <property type="entry name" value="MethyltransfD12"/>
    <property type="match status" value="1"/>
</dbReference>
<protein>
    <submittedName>
        <fullName evidence="4">DNA methyltransferase</fullName>
    </submittedName>
</protein>
<dbReference type="PANTHER" id="PTHR30481">
    <property type="entry name" value="DNA ADENINE METHYLASE"/>
    <property type="match status" value="1"/>
</dbReference>
<dbReference type="EMBL" id="CP024902">
    <property type="protein sequence ID" value="AXF21379.1"/>
    <property type="molecule type" value="Genomic_DNA"/>
</dbReference>
<dbReference type="GO" id="GO:0043565">
    <property type="term" value="F:sequence-specific DNA binding"/>
    <property type="evidence" value="ECO:0007669"/>
    <property type="project" value="TreeGrafter"/>
</dbReference>
<dbReference type="OrthoDB" id="9805629at2"/>
<accession>A0A2Z5MVS4</accession>
<dbReference type="REBASE" id="258618">
    <property type="entry name" value="M.BpyHSR5ORF13395P"/>
</dbReference>
<evidence type="ECO:0000256" key="2">
    <source>
        <dbReference type="ARBA" id="ARBA00022679"/>
    </source>
</evidence>
<dbReference type="GO" id="GO:0009307">
    <property type="term" value="P:DNA restriction-modification system"/>
    <property type="evidence" value="ECO:0007669"/>
    <property type="project" value="InterPro"/>
</dbReference>
<evidence type="ECO:0000313" key="5">
    <source>
        <dbReference type="Proteomes" id="UP000253104"/>
    </source>
</evidence>
<dbReference type="GO" id="GO:0006298">
    <property type="term" value="P:mismatch repair"/>
    <property type="evidence" value="ECO:0007669"/>
    <property type="project" value="TreeGrafter"/>
</dbReference>
<dbReference type="PRINTS" id="PR00505">
    <property type="entry name" value="D12N6MTFRASE"/>
</dbReference>
<organism evidence="4 5">
    <name type="scientific">Burkholderia pyrrocinia</name>
    <name type="common">Pseudomonas pyrrocinia</name>
    <dbReference type="NCBI Taxonomy" id="60550"/>
    <lineage>
        <taxon>Bacteria</taxon>
        <taxon>Pseudomonadati</taxon>
        <taxon>Pseudomonadota</taxon>
        <taxon>Betaproteobacteria</taxon>
        <taxon>Burkholderiales</taxon>
        <taxon>Burkholderiaceae</taxon>
        <taxon>Burkholderia</taxon>
        <taxon>Burkholderia cepacia complex</taxon>
    </lineage>
</organism>
<dbReference type="PIRSF" id="PIRSF000398">
    <property type="entry name" value="M_m6A_EcoRV"/>
    <property type="match status" value="1"/>
</dbReference>
<keyword evidence="3" id="KW-0949">S-adenosyl-L-methionine</keyword>
<dbReference type="InterPro" id="IPR012327">
    <property type="entry name" value="MeTrfase_D12"/>
</dbReference>
<gene>
    <name evidence="4" type="ORF">CUJ89_13395</name>
</gene>
<keyword evidence="2 4" id="KW-0808">Transferase</keyword>
<reference evidence="4 5" key="1">
    <citation type="journal article" date="2018" name="ISME J.">
        <title>Involvement of Burkholderiaceae and sulfurous volatiles in disease-suppressive soils.</title>
        <authorList>
            <person name="Carrion V.J."/>
            <person name="Cordovez V."/>
            <person name="Tyc O."/>
            <person name="Etalo D.W."/>
            <person name="de Bruijn I."/>
            <person name="de Jager V.C."/>
            <person name="Medema M.H."/>
            <person name="Eberl L."/>
            <person name="Raaijmakers J.M."/>
        </authorList>
    </citation>
    <scope>NUCLEOTIDE SEQUENCE [LARGE SCALE GENOMIC DNA]</scope>
    <source>
        <strain evidence="5">mHSR5</strain>
    </source>
</reference>
<dbReference type="Proteomes" id="UP000253104">
    <property type="component" value="Chromosome mHSR5_A"/>
</dbReference>